<evidence type="ECO:0000256" key="2">
    <source>
        <dbReference type="SAM" id="Phobius"/>
    </source>
</evidence>
<protein>
    <recommendedName>
        <fullName evidence="3">t-SNARE coiled-coil homology domain-containing protein</fullName>
    </recommendedName>
</protein>
<organism evidence="4 5">
    <name type="scientific">Neocallimastix californiae</name>
    <dbReference type="NCBI Taxonomy" id="1754190"/>
    <lineage>
        <taxon>Eukaryota</taxon>
        <taxon>Fungi</taxon>
        <taxon>Fungi incertae sedis</taxon>
        <taxon>Chytridiomycota</taxon>
        <taxon>Chytridiomycota incertae sedis</taxon>
        <taxon>Neocallimastigomycetes</taxon>
        <taxon>Neocallimastigales</taxon>
        <taxon>Neocallimastigaceae</taxon>
        <taxon>Neocallimastix</taxon>
    </lineage>
</organism>
<gene>
    <name evidence="4" type="ORF">LY90DRAFT_672162</name>
</gene>
<evidence type="ECO:0000259" key="3">
    <source>
        <dbReference type="PROSITE" id="PS50192"/>
    </source>
</evidence>
<feature type="coiled-coil region" evidence="1">
    <location>
        <begin position="226"/>
        <end position="260"/>
    </location>
</feature>
<keyword evidence="2" id="KW-0812">Transmembrane</keyword>
<dbReference type="OrthoDB" id="244190at2759"/>
<evidence type="ECO:0000313" key="5">
    <source>
        <dbReference type="Proteomes" id="UP000193920"/>
    </source>
</evidence>
<dbReference type="EMBL" id="MCOG01000127">
    <property type="protein sequence ID" value="ORY40577.1"/>
    <property type="molecule type" value="Genomic_DNA"/>
</dbReference>
<dbReference type="InterPro" id="IPR000727">
    <property type="entry name" value="T_SNARE_dom"/>
</dbReference>
<name>A0A1Y2C123_9FUNG</name>
<feature type="domain" description="T-SNARE coiled-coil homology" evidence="3">
    <location>
        <begin position="202"/>
        <end position="264"/>
    </location>
</feature>
<keyword evidence="5" id="KW-1185">Reference proteome</keyword>
<keyword evidence="1" id="KW-0175">Coiled coil</keyword>
<evidence type="ECO:0000313" key="4">
    <source>
        <dbReference type="EMBL" id="ORY40577.1"/>
    </source>
</evidence>
<proteinExistence type="predicted"/>
<dbReference type="Proteomes" id="UP000193920">
    <property type="component" value="Unassembled WGS sequence"/>
</dbReference>
<dbReference type="CDD" id="cd15841">
    <property type="entry name" value="SNARE_Qc"/>
    <property type="match status" value="1"/>
</dbReference>
<dbReference type="SUPFAM" id="SSF58038">
    <property type="entry name" value="SNARE fusion complex"/>
    <property type="match status" value="1"/>
</dbReference>
<sequence>MATPYQISLNKLKFIYDQCAPKVEENKNKSEVVNDEFTILKKKIHEDIRDVRKALKEREALFKDNENSSETAEASYRIRCSIKSIRESANNLKDIANKQEKKMNKKKNVSPEERNFMEKRKDIVNLVFQHIEECEMLEKKRFTDKAMKERKQLLTSPMKDSAGPSGGAINFLTSPSQEQEKDPYLDTNLDDFDIEEDLMQIKLTNQEIDKQLDEISEGVKIVKQIAIGINDELDKQEKIIDRVEEKVDIAAEHLETLNTKMKIIVEKNMKGEKYMLNAIIAMIIVTVIGFIIIKIIA</sequence>
<evidence type="ECO:0000256" key="1">
    <source>
        <dbReference type="SAM" id="Coils"/>
    </source>
</evidence>
<comment type="caution">
    <text evidence="4">The sequence shown here is derived from an EMBL/GenBank/DDBJ whole genome shotgun (WGS) entry which is preliminary data.</text>
</comment>
<dbReference type="PROSITE" id="PS50192">
    <property type="entry name" value="T_SNARE"/>
    <property type="match status" value="1"/>
</dbReference>
<feature type="transmembrane region" description="Helical" evidence="2">
    <location>
        <begin position="274"/>
        <end position="296"/>
    </location>
</feature>
<keyword evidence="2" id="KW-1133">Transmembrane helix</keyword>
<keyword evidence="2" id="KW-0472">Membrane</keyword>
<dbReference type="STRING" id="1754190.A0A1Y2C123"/>
<dbReference type="AlphaFoldDB" id="A0A1Y2C123"/>
<feature type="coiled-coil region" evidence="1">
    <location>
        <begin position="82"/>
        <end position="109"/>
    </location>
</feature>
<dbReference type="Gene3D" id="1.20.5.110">
    <property type="match status" value="1"/>
</dbReference>
<accession>A0A1Y2C123</accession>
<reference evidence="4 5" key="1">
    <citation type="submission" date="2016-08" db="EMBL/GenBank/DDBJ databases">
        <title>A Parts List for Fungal Cellulosomes Revealed by Comparative Genomics.</title>
        <authorList>
            <consortium name="DOE Joint Genome Institute"/>
            <person name="Haitjema C.H."/>
            <person name="Gilmore S.P."/>
            <person name="Henske J.K."/>
            <person name="Solomon K.V."/>
            <person name="De Groot R."/>
            <person name="Kuo A."/>
            <person name="Mondo S.J."/>
            <person name="Salamov A.A."/>
            <person name="Labutti K."/>
            <person name="Zhao Z."/>
            <person name="Chiniquy J."/>
            <person name="Barry K."/>
            <person name="Brewer H.M."/>
            <person name="Purvine S.O."/>
            <person name="Wright A.T."/>
            <person name="Boxma B."/>
            <person name="Van Alen T."/>
            <person name="Hackstein J.H."/>
            <person name="Baker S.E."/>
            <person name="Grigoriev I.V."/>
            <person name="O'Malley M.A."/>
        </authorList>
    </citation>
    <scope>NUCLEOTIDE SEQUENCE [LARGE SCALE GENOMIC DNA]</scope>
    <source>
        <strain evidence="4 5">G1</strain>
    </source>
</reference>